<dbReference type="EMBL" id="FNDN01000004">
    <property type="protein sequence ID" value="SDH93862.1"/>
    <property type="molecule type" value="Genomic_DNA"/>
</dbReference>
<evidence type="ECO:0000313" key="4">
    <source>
        <dbReference type="Proteomes" id="UP000183263"/>
    </source>
</evidence>
<dbReference type="PANTHER" id="PTHR34846:SF10">
    <property type="entry name" value="CYTOPLASMIC PROTEIN"/>
    <property type="match status" value="1"/>
</dbReference>
<accession>A0A1G8GHN4</accession>
<dbReference type="InterPro" id="IPR003779">
    <property type="entry name" value="CMD-like"/>
</dbReference>
<evidence type="ECO:0000259" key="2">
    <source>
        <dbReference type="Pfam" id="PF02627"/>
    </source>
</evidence>
<keyword evidence="4" id="KW-1185">Reference proteome</keyword>
<dbReference type="Pfam" id="PF02627">
    <property type="entry name" value="CMD"/>
    <property type="match status" value="1"/>
</dbReference>
<keyword evidence="3" id="KW-0560">Oxidoreductase</keyword>
<dbReference type="AlphaFoldDB" id="A0A1G8GHN4"/>
<name>A0A1G8GHN4_9NOCA</name>
<feature type="region of interest" description="Disordered" evidence="1">
    <location>
        <begin position="1"/>
        <end position="20"/>
    </location>
</feature>
<feature type="compositionally biased region" description="Low complexity" evidence="1">
    <location>
        <begin position="1"/>
        <end position="19"/>
    </location>
</feature>
<sequence length="165" mass="18510">MTAARTADTSTADATTGHAPRIDLARQAPDVYRAMIALDSAAREGLDPELVELVLTRCSQINHCAFCLDMHTHDARRIGVSEQKLYLLDAWNEMVGLYSDRERAALRLAESVTRLTDDFVPDEVYLTAAEHFSDEELARLIAVIFTINAWNRIAVSTRRVPPVRR</sequence>
<evidence type="ECO:0000313" key="3">
    <source>
        <dbReference type="EMBL" id="SDH93862.1"/>
    </source>
</evidence>
<dbReference type="PANTHER" id="PTHR34846">
    <property type="entry name" value="4-CARBOXYMUCONOLACTONE DECARBOXYLASE FAMILY PROTEIN (AFU_ORTHOLOGUE AFUA_6G11590)"/>
    <property type="match status" value="1"/>
</dbReference>
<dbReference type="InterPro" id="IPR029032">
    <property type="entry name" value="AhpD-like"/>
</dbReference>
<dbReference type="Proteomes" id="UP000183263">
    <property type="component" value="Unassembled WGS sequence"/>
</dbReference>
<gene>
    <name evidence="3" type="ORF">SAMN05444695_104103</name>
</gene>
<dbReference type="GO" id="GO:0051920">
    <property type="term" value="F:peroxiredoxin activity"/>
    <property type="evidence" value="ECO:0007669"/>
    <property type="project" value="InterPro"/>
</dbReference>
<dbReference type="NCBIfam" id="TIGR00778">
    <property type="entry name" value="ahpD_dom"/>
    <property type="match status" value="1"/>
</dbReference>
<protein>
    <submittedName>
        <fullName evidence="3">Alkylhydroperoxidase AhpD family core domain-containing protein</fullName>
    </submittedName>
</protein>
<reference evidence="3 4" key="1">
    <citation type="submission" date="2016-10" db="EMBL/GenBank/DDBJ databases">
        <authorList>
            <person name="de Groot N.N."/>
        </authorList>
    </citation>
    <scope>NUCLEOTIDE SEQUENCE [LARGE SCALE GENOMIC DNA]</scope>
    <source>
        <strain evidence="3 4">DSM 44892</strain>
    </source>
</reference>
<dbReference type="RefSeq" id="WP_072737161.1">
    <property type="nucleotide sequence ID" value="NZ_CP048813.1"/>
</dbReference>
<dbReference type="Gene3D" id="1.20.1290.10">
    <property type="entry name" value="AhpD-like"/>
    <property type="match status" value="1"/>
</dbReference>
<proteinExistence type="predicted"/>
<dbReference type="InterPro" id="IPR004675">
    <property type="entry name" value="AhpD_core"/>
</dbReference>
<dbReference type="SUPFAM" id="SSF69118">
    <property type="entry name" value="AhpD-like"/>
    <property type="match status" value="1"/>
</dbReference>
<keyword evidence="3" id="KW-0575">Peroxidase</keyword>
<organism evidence="3 4">
    <name type="scientific">Rhodococcus triatomae</name>
    <dbReference type="NCBI Taxonomy" id="300028"/>
    <lineage>
        <taxon>Bacteria</taxon>
        <taxon>Bacillati</taxon>
        <taxon>Actinomycetota</taxon>
        <taxon>Actinomycetes</taxon>
        <taxon>Mycobacteriales</taxon>
        <taxon>Nocardiaceae</taxon>
        <taxon>Rhodococcus</taxon>
    </lineage>
</organism>
<evidence type="ECO:0000256" key="1">
    <source>
        <dbReference type="SAM" id="MobiDB-lite"/>
    </source>
</evidence>
<feature type="domain" description="Carboxymuconolactone decarboxylase-like" evidence="2">
    <location>
        <begin position="29"/>
        <end position="110"/>
    </location>
</feature>